<accession>A0A1J1I6D8</accession>
<proteinExistence type="predicted"/>
<evidence type="ECO:0000313" key="3">
    <source>
        <dbReference type="Proteomes" id="UP000183832"/>
    </source>
</evidence>
<feature type="chain" id="PRO_5012068618" evidence="1">
    <location>
        <begin position="19"/>
        <end position="253"/>
    </location>
</feature>
<evidence type="ECO:0000313" key="2">
    <source>
        <dbReference type="EMBL" id="CRK95140.1"/>
    </source>
</evidence>
<reference evidence="2 3" key="1">
    <citation type="submission" date="2015-04" db="EMBL/GenBank/DDBJ databases">
        <authorList>
            <person name="Syromyatnikov M.Y."/>
            <person name="Popov V.N."/>
        </authorList>
    </citation>
    <scope>NUCLEOTIDE SEQUENCE [LARGE SCALE GENOMIC DNA]</scope>
</reference>
<gene>
    <name evidence="2" type="ORF">CLUMA_CG008618</name>
</gene>
<name>A0A1J1I6D8_9DIPT</name>
<organism evidence="2 3">
    <name type="scientific">Clunio marinus</name>
    <dbReference type="NCBI Taxonomy" id="568069"/>
    <lineage>
        <taxon>Eukaryota</taxon>
        <taxon>Metazoa</taxon>
        <taxon>Ecdysozoa</taxon>
        <taxon>Arthropoda</taxon>
        <taxon>Hexapoda</taxon>
        <taxon>Insecta</taxon>
        <taxon>Pterygota</taxon>
        <taxon>Neoptera</taxon>
        <taxon>Endopterygota</taxon>
        <taxon>Diptera</taxon>
        <taxon>Nematocera</taxon>
        <taxon>Chironomoidea</taxon>
        <taxon>Chironomidae</taxon>
        <taxon>Clunio</taxon>
    </lineage>
</organism>
<dbReference type="Proteomes" id="UP000183832">
    <property type="component" value="Unassembled WGS sequence"/>
</dbReference>
<feature type="signal peptide" evidence="1">
    <location>
        <begin position="1"/>
        <end position="18"/>
    </location>
</feature>
<dbReference type="AlphaFoldDB" id="A0A1J1I6D8"/>
<sequence>MKLLTSIILSVLMLQALAKPTFDEQNESEVRPVNEVVDAFRAQIDVQFVRYTNFYDRANAAMRDYRMAHVALITDIYNRIMAVFGETIEALNASETEMEGLIQKKIEMRGDTTPCIQNVINHRESVLKFTSENIQQCAIFANQTLATMLTDVFYPIFTEIQTVLSTVPLSVVEVLSLGNVLQDEEAIVQYLVDRYDVIQLQWLAQVSQLLRWDTNRFENDGLFLVDDTRVCLTEDFMPYIVENSRLEKIIQEC</sequence>
<evidence type="ECO:0000256" key="1">
    <source>
        <dbReference type="SAM" id="SignalP"/>
    </source>
</evidence>
<protein>
    <submittedName>
        <fullName evidence="2">CLUMA_CG008618, isoform A</fullName>
    </submittedName>
</protein>
<keyword evidence="1" id="KW-0732">Signal</keyword>
<dbReference type="OrthoDB" id="7789696at2759"/>
<dbReference type="EMBL" id="CVRI01000040">
    <property type="protein sequence ID" value="CRK95140.1"/>
    <property type="molecule type" value="Genomic_DNA"/>
</dbReference>
<keyword evidence="3" id="KW-1185">Reference proteome</keyword>